<evidence type="ECO:0000256" key="1">
    <source>
        <dbReference type="ARBA" id="ARBA00022612"/>
    </source>
</evidence>
<dbReference type="AlphaFoldDB" id="A0A0F9QRX7"/>
<sequence length="620" mass="69701">MNMLNQETTNNPASRSSLPVPLSLGNLPLGDLRKVIGEDIFAEYIAKLSQTEAEDLFYTWKYWARNEQLTPGGDWWSIWLLLAGRGFGKALALDTPIMTSLGWKSIGRLESGDWLFDDRGESCSVVKLHETLYDRDCFKITFSNGDMIICDSEHLWRTEISQDRSINRLGSIKTTQDISETKGEIEAEHSITIPNSDRIVFFSKIEKLEQSVPVRCITVDSPSGLYCAGHSMIPTHNTRTGAEWIKERVANGKARYIALVSQSAADARDVLIEGEAGILSIYPKSERPLYEPSKRRITWDNGAQATIYTAEDPDQLRGPSHDTAWADELAVYRNMEDVWSNLMLGLRLGDSKCLVSTTPKPVKLIRELVKREGQDTFVTRGKTRDNFNNLSKTFLNQIITKYEGTRLGRQELDGEILEEIEGALWNRDILEKCRIKNNEKHKVPELKKIVVAIDPTVTIGENATETGIIVAGLGVDNEGYILSDRTLQASPDGWAKASILAYNAYDANKIVAERNNGGEMVRLTIQSQTDKRGKNVGRNIKIKLVWASRGKMTRAEPVSALYEQNRVHHIGIFDQLEDELCTYDGEGESPNRLDALVWAITDLMLDTPFSQRLVFGRRVA</sequence>
<dbReference type="Pfam" id="PF17289">
    <property type="entry name" value="Terminase_6C"/>
    <property type="match status" value="1"/>
</dbReference>
<protein>
    <recommendedName>
        <fullName evidence="2">Terminase large subunit gp17-like C-terminal domain-containing protein</fullName>
    </recommendedName>
</protein>
<dbReference type="InterPro" id="IPR027417">
    <property type="entry name" value="P-loop_NTPase"/>
</dbReference>
<dbReference type="InterPro" id="IPR035421">
    <property type="entry name" value="Terminase_6C"/>
</dbReference>
<accession>A0A0F9QRX7</accession>
<dbReference type="EMBL" id="LAZR01004507">
    <property type="protein sequence ID" value="KKN07978.1"/>
    <property type="molecule type" value="Genomic_DNA"/>
</dbReference>
<reference evidence="3" key="1">
    <citation type="journal article" date="2015" name="Nature">
        <title>Complex archaea that bridge the gap between prokaryotes and eukaryotes.</title>
        <authorList>
            <person name="Spang A."/>
            <person name="Saw J.H."/>
            <person name="Jorgensen S.L."/>
            <person name="Zaremba-Niedzwiedzka K."/>
            <person name="Martijn J."/>
            <person name="Lind A.E."/>
            <person name="van Eijk R."/>
            <person name="Schleper C."/>
            <person name="Guy L."/>
            <person name="Ettema T.J."/>
        </authorList>
    </citation>
    <scope>NUCLEOTIDE SEQUENCE</scope>
</reference>
<proteinExistence type="predicted"/>
<feature type="domain" description="Terminase large subunit gp17-like C-terminal" evidence="2">
    <location>
        <begin position="452"/>
        <end position="600"/>
    </location>
</feature>
<dbReference type="Pfam" id="PF03237">
    <property type="entry name" value="Terminase_6N"/>
    <property type="match status" value="1"/>
</dbReference>
<gene>
    <name evidence="3" type="ORF">LCGC14_1061400</name>
</gene>
<evidence type="ECO:0000259" key="2">
    <source>
        <dbReference type="Pfam" id="PF17289"/>
    </source>
</evidence>
<comment type="caution">
    <text evidence="3">The sequence shown here is derived from an EMBL/GenBank/DDBJ whole genome shotgun (WGS) entry which is preliminary data.</text>
</comment>
<keyword evidence="1" id="KW-1188">Viral release from host cell</keyword>
<dbReference type="Gene3D" id="3.40.50.300">
    <property type="entry name" value="P-loop containing nucleotide triphosphate hydrolases"/>
    <property type="match status" value="1"/>
</dbReference>
<evidence type="ECO:0000313" key="3">
    <source>
        <dbReference type="EMBL" id="KKN07978.1"/>
    </source>
</evidence>
<name>A0A0F9QRX7_9ZZZZ</name>
<organism evidence="3">
    <name type="scientific">marine sediment metagenome</name>
    <dbReference type="NCBI Taxonomy" id="412755"/>
    <lineage>
        <taxon>unclassified sequences</taxon>
        <taxon>metagenomes</taxon>
        <taxon>ecological metagenomes</taxon>
    </lineage>
</organism>